<dbReference type="InterPro" id="IPR011009">
    <property type="entry name" value="Kinase-like_dom_sf"/>
</dbReference>
<evidence type="ECO:0000313" key="11">
    <source>
        <dbReference type="Proteomes" id="UP000285430"/>
    </source>
</evidence>
<proteinExistence type="predicted"/>
<dbReference type="SMART" id="SM00220">
    <property type="entry name" value="S_TKc"/>
    <property type="match status" value="1"/>
</dbReference>
<dbReference type="InterPro" id="IPR000719">
    <property type="entry name" value="Prot_kinase_dom"/>
</dbReference>
<evidence type="ECO:0000256" key="2">
    <source>
        <dbReference type="ARBA" id="ARBA00022527"/>
    </source>
</evidence>
<dbReference type="InterPro" id="IPR008271">
    <property type="entry name" value="Ser/Thr_kinase_AS"/>
</dbReference>
<dbReference type="Proteomes" id="UP000285430">
    <property type="component" value="Unassembled WGS sequence"/>
</dbReference>
<gene>
    <name evidence="10" type="ORF">DYB37_014065</name>
</gene>
<evidence type="ECO:0000256" key="4">
    <source>
        <dbReference type="ARBA" id="ARBA00022741"/>
    </source>
</evidence>
<evidence type="ECO:0000256" key="7">
    <source>
        <dbReference type="ARBA" id="ARBA00047899"/>
    </source>
</evidence>
<evidence type="ECO:0000259" key="9">
    <source>
        <dbReference type="PROSITE" id="PS50011"/>
    </source>
</evidence>
<dbReference type="PROSITE" id="PS50011">
    <property type="entry name" value="PROTEIN_KINASE_DOM"/>
    <property type="match status" value="1"/>
</dbReference>
<dbReference type="EC" id="2.7.11.1" evidence="1"/>
<feature type="domain" description="Protein kinase" evidence="9">
    <location>
        <begin position="1"/>
        <end position="114"/>
    </location>
</feature>
<dbReference type="SUPFAM" id="SSF56112">
    <property type="entry name" value="Protein kinase-like (PK-like)"/>
    <property type="match status" value="1"/>
</dbReference>
<comment type="caution">
    <text evidence="10">The sequence shown here is derived from an EMBL/GenBank/DDBJ whole genome shotgun (WGS) entry which is preliminary data.</text>
</comment>
<protein>
    <recommendedName>
        <fullName evidence="1">non-specific serine/threonine protein kinase</fullName>
        <ecNumber evidence="1">2.7.11.1</ecNumber>
    </recommendedName>
</protein>
<accession>A0A3R6ZZX7</accession>
<dbReference type="FunFam" id="1.10.510.10:FF:000294">
    <property type="entry name" value="Serine/threonine-protein kinase OXI1"/>
    <property type="match status" value="1"/>
</dbReference>
<evidence type="ECO:0000256" key="1">
    <source>
        <dbReference type="ARBA" id="ARBA00012513"/>
    </source>
</evidence>
<dbReference type="Pfam" id="PF00069">
    <property type="entry name" value="Pkinase"/>
    <property type="match status" value="1"/>
</dbReference>
<evidence type="ECO:0000256" key="8">
    <source>
        <dbReference type="ARBA" id="ARBA00048679"/>
    </source>
</evidence>
<evidence type="ECO:0000256" key="5">
    <source>
        <dbReference type="ARBA" id="ARBA00022777"/>
    </source>
</evidence>
<dbReference type="GO" id="GO:0005524">
    <property type="term" value="F:ATP binding"/>
    <property type="evidence" value="ECO:0007669"/>
    <property type="project" value="UniProtKB-KW"/>
</dbReference>
<keyword evidence="3" id="KW-0808">Transferase</keyword>
<keyword evidence="2" id="KW-0723">Serine/threonine-protein kinase</keyword>
<sequence length="114" mass="12541">MVMDFVQGGDLFAHLRKYGAVSVPRARIYLAEIALAVAHLHALDIVYRDLKPENILVDADGHLKITDFGLSHFFDPPEYDDATDVQVTPASCGRSNSLCQVTHSFCGTEAYMAV</sequence>
<name>A0A3R6ZZX7_APHAT</name>
<dbReference type="PROSITE" id="PS00108">
    <property type="entry name" value="PROTEIN_KINASE_ST"/>
    <property type="match status" value="1"/>
</dbReference>
<comment type="catalytic activity">
    <reaction evidence="8">
        <text>L-seryl-[protein] + ATP = O-phospho-L-seryl-[protein] + ADP + H(+)</text>
        <dbReference type="Rhea" id="RHEA:17989"/>
        <dbReference type="Rhea" id="RHEA-COMP:9863"/>
        <dbReference type="Rhea" id="RHEA-COMP:11604"/>
        <dbReference type="ChEBI" id="CHEBI:15378"/>
        <dbReference type="ChEBI" id="CHEBI:29999"/>
        <dbReference type="ChEBI" id="CHEBI:30616"/>
        <dbReference type="ChEBI" id="CHEBI:83421"/>
        <dbReference type="ChEBI" id="CHEBI:456216"/>
        <dbReference type="EC" id="2.7.11.1"/>
    </reaction>
</comment>
<dbReference type="PANTHER" id="PTHR24351">
    <property type="entry name" value="RIBOSOMAL PROTEIN S6 KINASE"/>
    <property type="match status" value="1"/>
</dbReference>
<keyword evidence="5" id="KW-0418">Kinase</keyword>
<keyword evidence="6" id="KW-0067">ATP-binding</keyword>
<keyword evidence="4" id="KW-0547">Nucleotide-binding</keyword>
<reference evidence="10 11" key="1">
    <citation type="submission" date="2018-08" db="EMBL/GenBank/DDBJ databases">
        <title>Aphanomyces genome sequencing and annotation.</title>
        <authorList>
            <person name="Minardi D."/>
            <person name="Oidtmann B."/>
            <person name="Van Der Giezen M."/>
            <person name="Studholme D.J."/>
        </authorList>
    </citation>
    <scope>NUCLEOTIDE SEQUENCE [LARGE SCALE GENOMIC DNA]</scope>
    <source>
        <strain evidence="10 11">Da</strain>
    </source>
</reference>
<comment type="catalytic activity">
    <reaction evidence="7">
        <text>L-threonyl-[protein] + ATP = O-phospho-L-threonyl-[protein] + ADP + H(+)</text>
        <dbReference type="Rhea" id="RHEA:46608"/>
        <dbReference type="Rhea" id="RHEA-COMP:11060"/>
        <dbReference type="Rhea" id="RHEA-COMP:11605"/>
        <dbReference type="ChEBI" id="CHEBI:15378"/>
        <dbReference type="ChEBI" id="CHEBI:30013"/>
        <dbReference type="ChEBI" id="CHEBI:30616"/>
        <dbReference type="ChEBI" id="CHEBI:61977"/>
        <dbReference type="ChEBI" id="CHEBI:456216"/>
        <dbReference type="EC" id="2.7.11.1"/>
    </reaction>
</comment>
<evidence type="ECO:0000256" key="3">
    <source>
        <dbReference type="ARBA" id="ARBA00022679"/>
    </source>
</evidence>
<dbReference type="AlphaFoldDB" id="A0A3R6ZZX7"/>
<dbReference type="EMBL" id="QUTH01006661">
    <property type="protein sequence ID" value="RHZ06562.1"/>
    <property type="molecule type" value="Genomic_DNA"/>
</dbReference>
<organism evidence="10 11">
    <name type="scientific">Aphanomyces astaci</name>
    <name type="common">Crayfish plague agent</name>
    <dbReference type="NCBI Taxonomy" id="112090"/>
    <lineage>
        <taxon>Eukaryota</taxon>
        <taxon>Sar</taxon>
        <taxon>Stramenopiles</taxon>
        <taxon>Oomycota</taxon>
        <taxon>Saprolegniomycetes</taxon>
        <taxon>Saprolegniales</taxon>
        <taxon>Verrucalvaceae</taxon>
        <taxon>Aphanomyces</taxon>
    </lineage>
</organism>
<evidence type="ECO:0000256" key="6">
    <source>
        <dbReference type="ARBA" id="ARBA00022840"/>
    </source>
</evidence>
<dbReference type="Gene3D" id="1.10.510.10">
    <property type="entry name" value="Transferase(Phosphotransferase) domain 1"/>
    <property type="match status" value="1"/>
</dbReference>
<dbReference type="GO" id="GO:0004674">
    <property type="term" value="F:protein serine/threonine kinase activity"/>
    <property type="evidence" value="ECO:0007669"/>
    <property type="project" value="UniProtKB-KW"/>
</dbReference>
<evidence type="ECO:0000313" key="10">
    <source>
        <dbReference type="EMBL" id="RHZ06562.1"/>
    </source>
</evidence>